<dbReference type="Proteomes" id="UP000887013">
    <property type="component" value="Unassembled WGS sequence"/>
</dbReference>
<evidence type="ECO:0000313" key="2">
    <source>
        <dbReference type="Proteomes" id="UP000887013"/>
    </source>
</evidence>
<name>A0A8X6U2F0_NEPPI</name>
<gene>
    <name evidence="1" type="ORF">NPIL_165491</name>
</gene>
<protein>
    <submittedName>
        <fullName evidence="1">Uncharacterized protein</fullName>
    </submittedName>
</protein>
<keyword evidence="2" id="KW-1185">Reference proteome</keyword>
<organism evidence="1 2">
    <name type="scientific">Nephila pilipes</name>
    <name type="common">Giant wood spider</name>
    <name type="synonym">Nephila maculata</name>
    <dbReference type="NCBI Taxonomy" id="299642"/>
    <lineage>
        <taxon>Eukaryota</taxon>
        <taxon>Metazoa</taxon>
        <taxon>Ecdysozoa</taxon>
        <taxon>Arthropoda</taxon>
        <taxon>Chelicerata</taxon>
        <taxon>Arachnida</taxon>
        <taxon>Araneae</taxon>
        <taxon>Araneomorphae</taxon>
        <taxon>Entelegynae</taxon>
        <taxon>Araneoidea</taxon>
        <taxon>Nephilidae</taxon>
        <taxon>Nephila</taxon>
    </lineage>
</organism>
<sequence length="97" mass="11081">MRFVKLRIIILFGPKIALFFFIAAAVTKLNCVLIPPFKHKSKFPSQGTIREPHKSVSSTQMVPLPHFVLFLHDGLLYRLQRFSEEATDFCNDSTLAC</sequence>
<comment type="caution">
    <text evidence="1">The sequence shown here is derived from an EMBL/GenBank/DDBJ whole genome shotgun (WGS) entry which is preliminary data.</text>
</comment>
<proteinExistence type="predicted"/>
<evidence type="ECO:0000313" key="1">
    <source>
        <dbReference type="EMBL" id="GFT68250.1"/>
    </source>
</evidence>
<reference evidence="1" key="1">
    <citation type="submission" date="2020-08" db="EMBL/GenBank/DDBJ databases">
        <title>Multicomponent nature underlies the extraordinary mechanical properties of spider dragline silk.</title>
        <authorList>
            <person name="Kono N."/>
            <person name="Nakamura H."/>
            <person name="Mori M."/>
            <person name="Yoshida Y."/>
            <person name="Ohtoshi R."/>
            <person name="Malay A.D."/>
            <person name="Moran D.A.P."/>
            <person name="Tomita M."/>
            <person name="Numata K."/>
            <person name="Arakawa K."/>
        </authorList>
    </citation>
    <scope>NUCLEOTIDE SEQUENCE</scope>
</reference>
<dbReference type="EMBL" id="BMAW01115924">
    <property type="protein sequence ID" value="GFT68250.1"/>
    <property type="molecule type" value="Genomic_DNA"/>
</dbReference>
<accession>A0A8X6U2F0</accession>
<dbReference type="AlphaFoldDB" id="A0A8X6U2F0"/>